<accession>A0A8H6HNC6</accession>
<evidence type="ECO:0000313" key="2">
    <source>
        <dbReference type="EMBL" id="KAF6750195.1"/>
    </source>
</evidence>
<evidence type="ECO:0000256" key="1">
    <source>
        <dbReference type="SAM" id="MobiDB-lite"/>
    </source>
</evidence>
<dbReference type="Proteomes" id="UP000521943">
    <property type="component" value="Unassembled WGS sequence"/>
</dbReference>
<gene>
    <name evidence="2" type="ORF">DFP72DRAFT_516002</name>
</gene>
<dbReference type="AlphaFoldDB" id="A0A8H6HNC6"/>
<comment type="caution">
    <text evidence="2">The sequence shown here is derived from an EMBL/GenBank/DDBJ whole genome shotgun (WGS) entry which is preliminary data.</text>
</comment>
<sequence>MASIADYTVVASRSGKIEGTSYAWVVYAGDGPPRVSPSFNLGDVYRDRTTNQSWIVDRTGNWSKPVEGLDALGNPLQRFPSKARAVGHIARIMFAEGEWKLYCGVWGTKLRAEKRAALQVAVLSRRTKPSVPLTAQVQNLGTSAVSTRRSMRPRRTPARYDGWQEGSHWPEFRTKPIIPVATSCLMGPASMGDDASAPLQITDVPMAQKRPREQSEGEAEVRGEAGRVEGVEGLPINDRLSGSSHEALKRARREESSVTAIENVTDHEGASTLTPEPREYKTHPRHWEPDGNVVVHLDGMGYRLYRGRLARESEWFAEGIKRVSSEKGKGKALDDDAFRVEYDEDAEMKLVVVELDGMGVRRQDWETLLDTMDDAAAFLGMLPSPTNLAEILRVSHTLRFRSIEDGAKRIYCDIWSDEHHRLPRSQRSIDTGNAIEALTIGRLSGLPGVVKRAMYELLKDEALGQAQDGDDVSGEGERFNPSLSSMDVLLLVSARSKLQRRWIKETSQYPPALLPCTHDAPSHGSHQDIWKICIAKEPSAAREAHRKLVLESGCQEQWINDVMCGFEALSDLPWAANGLCDVCVKKLGEDWSNVRTSVWSECEAWFRIRREE</sequence>
<dbReference type="OrthoDB" id="2746456at2759"/>
<protein>
    <recommendedName>
        <fullName evidence="4">BTB domain-containing protein</fullName>
    </recommendedName>
</protein>
<name>A0A8H6HNC6_9AGAR</name>
<reference evidence="2 3" key="1">
    <citation type="submission" date="2020-07" db="EMBL/GenBank/DDBJ databases">
        <title>Comparative genomics of pyrophilous fungi reveals a link between fire events and developmental genes.</title>
        <authorList>
            <consortium name="DOE Joint Genome Institute"/>
            <person name="Steindorff A.S."/>
            <person name="Carver A."/>
            <person name="Calhoun S."/>
            <person name="Stillman K."/>
            <person name="Liu H."/>
            <person name="Lipzen A."/>
            <person name="Pangilinan J."/>
            <person name="Labutti K."/>
            <person name="Bruns T.D."/>
            <person name="Grigoriev I.V."/>
        </authorList>
    </citation>
    <scope>NUCLEOTIDE SEQUENCE [LARGE SCALE GENOMIC DNA]</scope>
    <source>
        <strain evidence="2 3">CBS 144469</strain>
    </source>
</reference>
<evidence type="ECO:0000313" key="3">
    <source>
        <dbReference type="Proteomes" id="UP000521943"/>
    </source>
</evidence>
<keyword evidence="3" id="KW-1185">Reference proteome</keyword>
<proteinExistence type="predicted"/>
<evidence type="ECO:0008006" key="4">
    <source>
        <dbReference type="Google" id="ProtNLM"/>
    </source>
</evidence>
<dbReference type="EMBL" id="JACGCI010000058">
    <property type="protein sequence ID" value="KAF6750195.1"/>
    <property type="molecule type" value="Genomic_DNA"/>
</dbReference>
<organism evidence="2 3">
    <name type="scientific">Ephemerocybe angulata</name>
    <dbReference type="NCBI Taxonomy" id="980116"/>
    <lineage>
        <taxon>Eukaryota</taxon>
        <taxon>Fungi</taxon>
        <taxon>Dikarya</taxon>
        <taxon>Basidiomycota</taxon>
        <taxon>Agaricomycotina</taxon>
        <taxon>Agaricomycetes</taxon>
        <taxon>Agaricomycetidae</taxon>
        <taxon>Agaricales</taxon>
        <taxon>Agaricineae</taxon>
        <taxon>Psathyrellaceae</taxon>
        <taxon>Ephemerocybe</taxon>
    </lineage>
</organism>
<feature type="region of interest" description="Disordered" evidence="1">
    <location>
        <begin position="142"/>
        <end position="162"/>
    </location>
</feature>